<comment type="caution">
    <text evidence="2">The sequence shown here is derived from an EMBL/GenBank/DDBJ whole genome shotgun (WGS) entry which is preliminary data.</text>
</comment>
<evidence type="ECO:0000313" key="3">
    <source>
        <dbReference type="Proteomes" id="UP000076923"/>
    </source>
</evidence>
<organism evidence="2 3">
    <name type="scientific">Polaribacter atrinae</name>
    <dbReference type="NCBI Taxonomy" id="1333662"/>
    <lineage>
        <taxon>Bacteria</taxon>
        <taxon>Pseudomonadati</taxon>
        <taxon>Bacteroidota</taxon>
        <taxon>Flavobacteriia</taxon>
        <taxon>Flavobacteriales</taxon>
        <taxon>Flavobacteriaceae</taxon>
    </lineage>
</organism>
<accession>A0A176TA06</accession>
<protein>
    <submittedName>
        <fullName evidence="2">DNA mismatch repair protein MutS</fullName>
    </submittedName>
</protein>
<dbReference type="Gene3D" id="3.30.1370.110">
    <property type="match status" value="1"/>
</dbReference>
<name>A0A176TA06_9FLAO</name>
<proteinExistence type="predicted"/>
<dbReference type="EMBL" id="LVWE01000040">
    <property type="protein sequence ID" value="OAD44672.1"/>
    <property type="molecule type" value="Genomic_DNA"/>
</dbReference>
<dbReference type="STRING" id="1333662.LPB303_10950"/>
<dbReference type="InterPro" id="IPR002625">
    <property type="entry name" value="Smr_dom"/>
</dbReference>
<reference evidence="2 3" key="1">
    <citation type="submission" date="2016-02" db="EMBL/GenBank/DDBJ databases">
        <title>Draft genome sequence of Polaribacter atrinae KACC17473.</title>
        <authorList>
            <person name="Shin S.-K."/>
            <person name="Yi H."/>
        </authorList>
    </citation>
    <scope>NUCLEOTIDE SEQUENCE [LARGE SCALE GENOMIC DNA]</scope>
    <source>
        <strain evidence="2 3">KACC 17473</strain>
    </source>
</reference>
<keyword evidence="3" id="KW-1185">Reference proteome</keyword>
<evidence type="ECO:0000259" key="1">
    <source>
        <dbReference type="PROSITE" id="PS50828"/>
    </source>
</evidence>
<dbReference type="Pfam" id="PF01713">
    <property type="entry name" value="Smr"/>
    <property type="match status" value="1"/>
</dbReference>
<dbReference type="RefSeq" id="WP_068450101.1">
    <property type="nucleotide sequence ID" value="NZ_CANKUV010000011.1"/>
</dbReference>
<feature type="domain" description="Smr" evidence="1">
    <location>
        <begin position="119"/>
        <end position="177"/>
    </location>
</feature>
<sequence>MCLEVGDKVAVLDDVLKGRVIGITGDEISVETTDGMMFKFNSSELVKIDVEQHELTKFSDINNSLLKDKIAQNKPKKSLFKKEKKEVILEVDLHISKLTKSTRNMDNYDMLNLQLDTAKSKIEFAISKRISKVVFIHGVGEGVLRSELLRLLNKYPVKFYDASYKKYGLGATEVYIFQNPI</sequence>
<dbReference type="OrthoDB" id="1524810at2"/>
<dbReference type="PROSITE" id="PS50828">
    <property type="entry name" value="SMR"/>
    <property type="match status" value="1"/>
</dbReference>
<dbReference type="AlphaFoldDB" id="A0A176TA06"/>
<gene>
    <name evidence="2" type="ORF">LPB303_10950</name>
</gene>
<dbReference type="InterPro" id="IPR036063">
    <property type="entry name" value="Smr_dom_sf"/>
</dbReference>
<dbReference type="Proteomes" id="UP000076923">
    <property type="component" value="Unassembled WGS sequence"/>
</dbReference>
<evidence type="ECO:0000313" key="2">
    <source>
        <dbReference type="EMBL" id="OAD44672.1"/>
    </source>
</evidence>